<evidence type="ECO:0000313" key="2">
    <source>
        <dbReference type="EMBL" id="KCZ96478.1"/>
    </source>
</evidence>
<evidence type="ECO:0000259" key="1">
    <source>
        <dbReference type="Pfam" id="PF13521"/>
    </source>
</evidence>
<comment type="caution">
    <text evidence="2">The sequence shown here is derived from an EMBL/GenBank/DDBJ whole genome shotgun (WGS) entry which is preliminary data.</text>
</comment>
<dbReference type="Gene3D" id="3.40.50.300">
    <property type="entry name" value="P-loop containing nucleotide triphosphate hydrolases"/>
    <property type="match status" value="1"/>
</dbReference>
<evidence type="ECO:0000313" key="3">
    <source>
        <dbReference type="Proteomes" id="UP000025061"/>
    </source>
</evidence>
<dbReference type="SUPFAM" id="SSF52540">
    <property type="entry name" value="P-loop containing nucleoside triphosphate hydrolases"/>
    <property type="match status" value="1"/>
</dbReference>
<dbReference type="EMBL" id="ARYI01000001">
    <property type="protein sequence ID" value="KCZ96478.1"/>
    <property type="molecule type" value="Genomic_DNA"/>
</dbReference>
<dbReference type="Proteomes" id="UP000025061">
    <property type="component" value="Unassembled WGS sequence"/>
</dbReference>
<dbReference type="PATRIC" id="fig|1280951.3.peg.468"/>
<name>A0A059G0A8_9PROT</name>
<dbReference type="InterPro" id="IPR027417">
    <property type="entry name" value="P-loop_NTPase"/>
</dbReference>
<gene>
    <name evidence="2" type="ORF">HHI_02325</name>
</gene>
<proteinExistence type="predicted"/>
<accession>A0A059G0A8</accession>
<dbReference type="OrthoDB" id="5638848at2"/>
<dbReference type="InterPro" id="IPR038727">
    <property type="entry name" value="NadR/Ttd14_AAA_dom"/>
</dbReference>
<dbReference type="AlphaFoldDB" id="A0A059G0A8"/>
<sequence length="188" mass="20803">MQAENCFIVTGGPGSGKTTLLTHLGVQGLHVMPEAGRAIIQAQMAIDGPAVPWGDRALYAELMLSWELRAYSEAAALAGPVLFDRGLPDILGYLALEGLATPAHLRRAAEAWRYNTDVFIAPPWREIFHQDRERRQEFSTAERTYEAMRRVYSGLGYRLIELPRAPVAERAGFVQAQILAQIQTLRGG</sequence>
<feature type="domain" description="NadR/Ttd14 AAA" evidence="1">
    <location>
        <begin position="7"/>
        <end position="170"/>
    </location>
</feature>
<protein>
    <recommendedName>
        <fullName evidence="1">NadR/Ttd14 AAA domain-containing protein</fullName>
    </recommendedName>
</protein>
<organism evidence="2 3">
    <name type="scientific">Hyphomonas hirschiana VP5</name>
    <dbReference type="NCBI Taxonomy" id="1280951"/>
    <lineage>
        <taxon>Bacteria</taxon>
        <taxon>Pseudomonadati</taxon>
        <taxon>Pseudomonadota</taxon>
        <taxon>Alphaproteobacteria</taxon>
        <taxon>Hyphomonadales</taxon>
        <taxon>Hyphomonadaceae</taxon>
        <taxon>Hyphomonas</taxon>
    </lineage>
</organism>
<dbReference type="RefSeq" id="WP_011645610.1">
    <property type="nucleotide sequence ID" value="NZ_ARYI01000001.1"/>
</dbReference>
<dbReference type="Pfam" id="PF13521">
    <property type="entry name" value="AAA_28"/>
    <property type="match status" value="1"/>
</dbReference>
<reference evidence="2 3" key="1">
    <citation type="submission" date="2013-04" db="EMBL/GenBank/DDBJ databases">
        <title>Hyphomonas hirschiana VP5 Genome Sequencing.</title>
        <authorList>
            <person name="Lai Q."/>
            <person name="Shao Z."/>
        </authorList>
    </citation>
    <scope>NUCLEOTIDE SEQUENCE [LARGE SCALE GENOMIC DNA]</scope>
    <source>
        <strain evidence="2 3">VP5</strain>
    </source>
</reference>
<keyword evidence="3" id="KW-1185">Reference proteome</keyword>